<evidence type="ECO:0000256" key="3">
    <source>
        <dbReference type="SAM" id="MobiDB-lite"/>
    </source>
</evidence>
<dbReference type="Pfam" id="PF02604">
    <property type="entry name" value="PhdYeFM_antitox"/>
    <property type="match status" value="1"/>
</dbReference>
<comment type="similarity">
    <text evidence="1 2">Belongs to the phD/YefM antitoxin family.</text>
</comment>
<organism evidence="4 5">
    <name type="scientific">Candidatus Desulfobacillus denitrificans</name>
    <dbReference type="NCBI Taxonomy" id="2608985"/>
    <lineage>
        <taxon>Bacteria</taxon>
        <taxon>Pseudomonadati</taxon>
        <taxon>Pseudomonadota</taxon>
        <taxon>Betaproteobacteria</taxon>
        <taxon>Candidatus Desulfobacillus</taxon>
    </lineage>
</organism>
<sequence length="90" mass="9798">MDKTYSIAEARNDLSGVVREAEAGRPVTLSRRGRPVAVIVSASEFARLAPRRRALAAAIDAFRRDFGASLDDSDWLPARDASEGRGAWQP</sequence>
<reference evidence="4" key="1">
    <citation type="journal article" name="DNA Res.">
        <title>The physiological potential of anammox bacteria as revealed by their core genome structure.</title>
        <authorList>
            <person name="Okubo T."/>
            <person name="Toyoda A."/>
            <person name="Fukuhara K."/>
            <person name="Uchiyama I."/>
            <person name="Harigaya Y."/>
            <person name="Kuroiwa M."/>
            <person name="Suzuki T."/>
            <person name="Murakami Y."/>
            <person name="Suwa Y."/>
            <person name="Takami H."/>
        </authorList>
    </citation>
    <scope>NUCLEOTIDE SEQUENCE</scope>
    <source>
        <strain evidence="4">317325-3</strain>
    </source>
</reference>
<evidence type="ECO:0000313" key="4">
    <source>
        <dbReference type="EMBL" id="BBO19978.1"/>
    </source>
</evidence>
<dbReference type="InterPro" id="IPR051405">
    <property type="entry name" value="phD/YefM_antitoxin"/>
</dbReference>
<dbReference type="PANTHER" id="PTHR33713:SF9">
    <property type="entry name" value="ANTITOXIN"/>
    <property type="match status" value="1"/>
</dbReference>
<protein>
    <recommendedName>
        <fullName evidence="2">Antitoxin</fullName>
    </recommendedName>
</protein>
<feature type="region of interest" description="Disordered" evidence="3">
    <location>
        <begin position="69"/>
        <end position="90"/>
    </location>
</feature>
<dbReference type="SUPFAM" id="SSF143120">
    <property type="entry name" value="YefM-like"/>
    <property type="match status" value="1"/>
</dbReference>
<accession>A0A809QZN2</accession>
<proteinExistence type="inferred from homology"/>
<evidence type="ECO:0000256" key="1">
    <source>
        <dbReference type="ARBA" id="ARBA00009981"/>
    </source>
</evidence>
<dbReference type="PANTHER" id="PTHR33713">
    <property type="entry name" value="ANTITOXIN YAFN-RELATED"/>
    <property type="match status" value="1"/>
</dbReference>
<name>A0A809QZN2_9PROT</name>
<dbReference type="EMBL" id="AP021857">
    <property type="protein sequence ID" value="BBO19978.1"/>
    <property type="molecule type" value="Genomic_DNA"/>
</dbReference>
<dbReference type="Gene3D" id="3.40.1620.10">
    <property type="entry name" value="YefM-like domain"/>
    <property type="match status" value="1"/>
</dbReference>
<evidence type="ECO:0000313" key="5">
    <source>
        <dbReference type="Proteomes" id="UP000662914"/>
    </source>
</evidence>
<comment type="function">
    <text evidence="2">Antitoxin component of a type II toxin-antitoxin (TA) system.</text>
</comment>
<evidence type="ECO:0000256" key="2">
    <source>
        <dbReference type="RuleBase" id="RU362080"/>
    </source>
</evidence>
<dbReference type="NCBIfam" id="TIGR01552">
    <property type="entry name" value="phd_fam"/>
    <property type="match status" value="1"/>
</dbReference>
<dbReference type="AlphaFoldDB" id="A0A809QZN2"/>
<gene>
    <name evidence="4" type="ORF">DSYM_06770</name>
</gene>
<dbReference type="InterPro" id="IPR036165">
    <property type="entry name" value="YefM-like_sf"/>
</dbReference>
<dbReference type="Proteomes" id="UP000662914">
    <property type="component" value="Chromosome"/>
</dbReference>
<dbReference type="InterPro" id="IPR006442">
    <property type="entry name" value="Antitoxin_Phd/YefM"/>
</dbReference>
<dbReference type="KEGG" id="ddz:DSYM_06770"/>